<dbReference type="SUPFAM" id="SSF51735">
    <property type="entry name" value="NAD(P)-binding Rossmann-fold domains"/>
    <property type="match status" value="3"/>
</dbReference>
<dbReference type="InterPro" id="IPR036291">
    <property type="entry name" value="NAD(P)-bd_dom_sf"/>
</dbReference>
<dbReference type="InterPro" id="IPR049551">
    <property type="entry name" value="PKS_DH_C"/>
</dbReference>
<dbReference type="InterPro" id="IPR042104">
    <property type="entry name" value="PKS_dehydratase_sf"/>
</dbReference>
<dbReference type="Gene3D" id="1.10.1200.10">
    <property type="entry name" value="ACP-like"/>
    <property type="match status" value="1"/>
</dbReference>
<keyword evidence="4" id="KW-0521">NADP</keyword>
<feature type="domain" description="PKS/mFAS DH" evidence="11">
    <location>
        <begin position="908"/>
        <end position="1198"/>
    </location>
</feature>
<dbReference type="SMART" id="SM00826">
    <property type="entry name" value="PKS_DH"/>
    <property type="match status" value="1"/>
</dbReference>
<dbReference type="PROSITE" id="PS52019">
    <property type="entry name" value="PKS_MFAS_DH"/>
    <property type="match status" value="1"/>
</dbReference>
<dbReference type="Pfam" id="PF08659">
    <property type="entry name" value="KR"/>
    <property type="match status" value="1"/>
</dbReference>
<dbReference type="Gene3D" id="3.30.70.3290">
    <property type="match status" value="1"/>
</dbReference>
<dbReference type="InterPro" id="IPR018201">
    <property type="entry name" value="Ketoacyl_synth_AS"/>
</dbReference>
<dbReference type="Gene3D" id="3.40.366.10">
    <property type="entry name" value="Malonyl-Coenzyme A Acyl Carrier Protein, domain 2"/>
    <property type="match status" value="1"/>
</dbReference>
<dbReference type="InterPro" id="IPR011032">
    <property type="entry name" value="GroES-like_sf"/>
</dbReference>
<dbReference type="InterPro" id="IPR057326">
    <property type="entry name" value="KR_dom"/>
</dbReference>
<dbReference type="InterPro" id="IPR016035">
    <property type="entry name" value="Acyl_Trfase/lysoPLipase"/>
</dbReference>
<feature type="active site" description="Proton donor; for dehydratase activity" evidence="7">
    <location>
        <position position="1114"/>
    </location>
</feature>
<evidence type="ECO:0000256" key="2">
    <source>
        <dbReference type="ARBA" id="ARBA00022553"/>
    </source>
</evidence>
<dbReference type="InterPro" id="IPR001227">
    <property type="entry name" value="Ac_transferase_dom_sf"/>
</dbReference>
<dbReference type="SMART" id="SM00823">
    <property type="entry name" value="PKS_PP"/>
    <property type="match status" value="1"/>
</dbReference>
<keyword evidence="2" id="KW-0597">Phosphoprotein</keyword>
<feature type="active site" description="Proton acceptor; for dehydratase activity" evidence="7">
    <location>
        <position position="942"/>
    </location>
</feature>
<dbReference type="Gene3D" id="3.40.50.720">
    <property type="entry name" value="NAD(P)-binding Rossmann-like Domain"/>
    <property type="match status" value="3"/>
</dbReference>
<evidence type="ECO:0000313" key="13">
    <source>
        <dbReference type="Proteomes" id="UP001431634"/>
    </source>
</evidence>
<sequence>MQVLDNKKYSGEIAIIGIGCRFPGGIVDLDSFWTAICGKKETVSPILPSRWNWRAVYDKDNATIAKSFFMNGSFLTQPIDEFEPLFFGMSPKEAVQCDPQQRILLEVAWEAMEEGGLVAAKYAGKKVGVFVGIFATDWLIMQSSPYASEGNVETNFLATTASTTMISARLSYFFDFCGPSLALDTACSSSLTAIHLACQSLRNGDSDMAMAGGINIMLIPQSGALVAKARFMAEDGKSKSFDAAADGYGRGEGCGIILLKRLEDAVQDGDKIHAVISGIGINQDGHNEGITVPSAVAQEKLIRSVAEQAGINLKDIAYVEAHGTGTPVGDPLEAQAISNTIGKSRTKQDPVIIGSVKANIGHLEAAAGVAGLIKACLCLEHKAVPPQANLKEPNPSIPFDEMNLRLVQDETVPLTTTAKDLYVAVNSFGYGGSNANAILRAPRIEESTPEISSDYVNLPSDQYILSLSTKQQPSLKLMAEAYAEFLRQENGPSLGDICYSVGKYRSFFQRHLVAFGKSKAEIAQKLEDFAQDKPNPDVIVGQQQIKTQTQPAFVFSGMGPQWWGMGQWLLKHGPAECLAIAKEIDHYFKELSGWSVLAEMQKAEAESRIHETAVAQPAIFTIQVCLAEALKLYNIRPAAIVGHSVGEAAAAYVAGALSIKDATTVIYHRSRLQQTFAGRGSMLAVGMPPSAAADLIKDYEGDVAVAAINSPRSFTLSGTKENLEKIAAELEKRSEFNRFLKVELAYHNPIMTEIRDQFEEAVKNIQPQMPKIPLYSSVTGHICDDTFFHDANYWYRNLRQTVLFAEAVSNMMHDSYSLFLEIGPHPVLSASVKECAATLNISVGTAYTLHRSEPEEKALVKSLACLSAVGLDLDWNKISGGKRVDLPFYRWAREAYFGESKHSNQRRMALRLNPVLGDVDWSASRGWLSELNVNFLPWLPDHKIEGMMVLPGAAYVEAAIAAHAQLAINAPKEMQEPTIVEDLQLKKAMVIDGHFYPYMTWSVDELTGRLLVYGRTENDSPNWDLYASALLRRTSPWGGDVNEDLDALKARITDEVDVEFYYSQLSEHGLQYGPAFQTIQKLYRGDGVALAHLKIAESEQDTINDYYIHPTLLDGAFQLFGLLGAQEQQVADTTFVPVGIERVMYYGKHEGELYAYGCNVRKDDDLFIGDIYLYNLKGEPVVKVKGLTVKELANEKQKEAKRGRWLYRYEWKSAEVTPLLGEIANIAVITDNDVIAPPLIAELESQGLTIFQGKLGEKSGQESDYIFNIRQGNEEDYRAFFEFVGLQKCRALVYLHDGSDSEKDVTGLTLVQELLCLSKGLPALEDKDITDNLRCIIITNGAEKVLDDENITHLNQASLRGFVRVFSLERPELKLKMVDIDGDATVTEIPVLAAEILSDDVEDDVALRKDQRFVSRLVPYKNQDEIKPIPFADIQDKNIGYRLMPGRSGMLDQIHYDTFERQKPPPGHIEVEVVTSSLNFKDLLKVMGLLPRAVVKGTFHQDGLGMEAATRIVAVGEGAEEAGYRVGDRVIISTKNCLASHVTLSVETSYAMHLDKNSTIREAHRYNLSEEDIERVRKELVFEIPDAEASTMPTVYATAYHILIDVADIQEGQTILVHAGSGGLGLAAISIAKMRKARIFATAGNEEKRQYLRDIGCEHVWNSRSLEFVDGVKEVTNGKGVDIVLNSLAGEALQHSLDLVAPFGYFFEVGKRDIVEGKWLPMQAFNENITFRSMDCDRMLAQRPQEIIRILATVTRHVMNREIIMPPCTVMPVAKSTEAFRLLASAQHIGKVVIDFSDTTDLMVNPLPKEIPTVRNDAAYLITGAYGGMGLQLIKWLVSLGAKHLVLVGRSLKEDDQAIQEGLNILKSHGVRIHQMKADIVDYDSLKEVFDQAVQLEVPLKGVFHCAAVIDDGVIENLDNDRLAKVILPKAQGAWNLHELTKDMALDHFVLFSSATNLLGNIGQAAYVSANFFLDALAKYRKQMGLPGLAIEWGAIDGGAMYQKDSRAAKNFETIGVTPIAIKEALATISLLWKFDQPCVGVLDIDWSKWFGVFPMTRSVGRYQELLTLGNSSYEQTEALRQLNALPLEERLPFVVKNLIDILTKTLQIPPDSIDGNTRLTELGIDSLVGVELQIAISNTLGCEISLLQLMKEENLQDVGKVLLRKLKVPFESNESLVLDSDNDTAEQSNAEVPMIEDASKKEVE</sequence>
<keyword evidence="1" id="KW-0596">Phosphopantetheine</keyword>
<dbReference type="InterPro" id="IPR016039">
    <property type="entry name" value="Thiolase-like"/>
</dbReference>
<name>A0ABT6Q135_9PROT</name>
<dbReference type="InterPro" id="IPR020806">
    <property type="entry name" value="PKS_PP-bd"/>
</dbReference>
<dbReference type="InterPro" id="IPR049900">
    <property type="entry name" value="PKS_mFAS_DH"/>
</dbReference>
<dbReference type="SMART" id="SM00825">
    <property type="entry name" value="PKS_KS"/>
    <property type="match status" value="1"/>
</dbReference>
<keyword evidence="6" id="KW-0012">Acyltransferase</keyword>
<dbReference type="Pfam" id="PF02801">
    <property type="entry name" value="Ketoacyl-synt_C"/>
    <property type="match status" value="1"/>
</dbReference>
<keyword evidence="13" id="KW-1185">Reference proteome</keyword>
<dbReference type="Gene3D" id="3.40.47.10">
    <property type="match status" value="1"/>
</dbReference>
<evidence type="ECO:0000259" key="10">
    <source>
        <dbReference type="PROSITE" id="PS52004"/>
    </source>
</evidence>
<dbReference type="CDD" id="cd00833">
    <property type="entry name" value="PKS"/>
    <property type="match status" value="1"/>
</dbReference>
<dbReference type="RefSeq" id="WP_281447930.1">
    <property type="nucleotide sequence ID" value="NZ_JASBAO010000001.1"/>
</dbReference>
<dbReference type="InterPro" id="IPR020807">
    <property type="entry name" value="PKS_DH"/>
</dbReference>
<dbReference type="PANTHER" id="PTHR43775:SF37">
    <property type="entry name" value="SI:DKEY-61P9.11"/>
    <property type="match status" value="1"/>
</dbReference>
<dbReference type="Pfam" id="PF16197">
    <property type="entry name" value="KAsynt_C_assoc"/>
    <property type="match status" value="1"/>
</dbReference>
<comment type="caution">
    <text evidence="12">The sequence shown here is derived from an EMBL/GenBank/DDBJ whole genome shotgun (WGS) entry which is preliminary data.</text>
</comment>
<dbReference type="InterPro" id="IPR050091">
    <property type="entry name" value="PKS_NRPS_Biosynth_Enz"/>
</dbReference>
<evidence type="ECO:0000256" key="3">
    <source>
        <dbReference type="ARBA" id="ARBA00022679"/>
    </source>
</evidence>
<dbReference type="Gene3D" id="3.90.180.10">
    <property type="entry name" value="Medium-chain alcohol dehydrogenases, catalytic domain"/>
    <property type="match status" value="1"/>
</dbReference>
<dbReference type="InterPro" id="IPR036736">
    <property type="entry name" value="ACP-like_sf"/>
</dbReference>
<dbReference type="Pfam" id="PF00698">
    <property type="entry name" value="Acyl_transf_1"/>
    <property type="match status" value="1"/>
</dbReference>
<dbReference type="InterPro" id="IPR014030">
    <property type="entry name" value="Ketoacyl_synth_N"/>
</dbReference>
<dbReference type="InterPro" id="IPR014031">
    <property type="entry name" value="Ketoacyl_synth_C"/>
</dbReference>
<dbReference type="PROSITE" id="PS52004">
    <property type="entry name" value="KS3_2"/>
    <property type="match status" value="1"/>
</dbReference>
<feature type="region of interest" description="Disordered" evidence="8">
    <location>
        <begin position="2179"/>
        <end position="2205"/>
    </location>
</feature>
<feature type="domain" description="Ketosynthase family 3 (KS3)" evidence="10">
    <location>
        <begin position="10"/>
        <end position="441"/>
    </location>
</feature>
<dbReference type="SMART" id="SM00829">
    <property type="entry name" value="PKS_ER"/>
    <property type="match status" value="1"/>
</dbReference>
<feature type="region of interest" description="C-terminal hotdog fold" evidence="7">
    <location>
        <begin position="1053"/>
        <end position="1198"/>
    </location>
</feature>
<dbReference type="Pfam" id="PF14765">
    <property type="entry name" value="PS-DH"/>
    <property type="match status" value="1"/>
</dbReference>
<dbReference type="PROSITE" id="PS50075">
    <property type="entry name" value="CARRIER"/>
    <property type="match status" value="1"/>
</dbReference>
<dbReference type="SUPFAM" id="SSF55048">
    <property type="entry name" value="Probable ACP-binding domain of malonyl-CoA ACP transacylase"/>
    <property type="match status" value="1"/>
</dbReference>
<dbReference type="InterPro" id="IPR013968">
    <property type="entry name" value="PKS_KR"/>
</dbReference>
<dbReference type="SMART" id="SM00822">
    <property type="entry name" value="PKS_KR"/>
    <property type="match status" value="1"/>
</dbReference>
<dbReference type="SUPFAM" id="SSF50129">
    <property type="entry name" value="GroES-like"/>
    <property type="match status" value="1"/>
</dbReference>
<dbReference type="SUPFAM" id="SSF53901">
    <property type="entry name" value="Thiolase-like"/>
    <property type="match status" value="1"/>
</dbReference>
<evidence type="ECO:0000313" key="12">
    <source>
        <dbReference type="EMBL" id="MDI2090811.1"/>
    </source>
</evidence>
<dbReference type="InterPro" id="IPR049552">
    <property type="entry name" value="PKS_DH_N"/>
</dbReference>
<organism evidence="12 13">
    <name type="scientific">Commensalibacter oyaizuii</name>
    <dbReference type="NCBI Taxonomy" id="3043873"/>
    <lineage>
        <taxon>Bacteria</taxon>
        <taxon>Pseudomonadati</taxon>
        <taxon>Pseudomonadota</taxon>
        <taxon>Alphaproteobacteria</taxon>
        <taxon>Acetobacterales</taxon>
        <taxon>Acetobacteraceae</taxon>
    </lineage>
</organism>
<dbReference type="InterPro" id="IPR020843">
    <property type="entry name" value="ER"/>
</dbReference>
<dbReference type="InterPro" id="IPR016036">
    <property type="entry name" value="Malonyl_transacylase_ACP-bd"/>
</dbReference>
<evidence type="ECO:0000256" key="7">
    <source>
        <dbReference type="PROSITE-ProRule" id="PRU01363"/>
    </source>
</evidence>
<dbReference type="SUPFAM" id="SSF47336">
    <property type="entry name" value="ACP-like"/>
    <property type="match status" value="1"/>
</dbReference>
<keyword evidence="5" id="KW-0511">Multifunctional enzyme</keyword>
<evidence type="ECO:0000259" key="9">
    <source>
        <dbReference type="PROSITE" id="PS50075"/>
    </source>
</evidence>
<dbReference type="InterPro" id="IPR032821">
    <property type="entry name" value="PKS_assoc"/>
</dbReference>
<evidence type="ECO:0000259" key="11">
    <source>
        <dbReference type="PROSITE" id="PS52019"/>
    </source>
</evidence>
<dbReference type="SMART" id="SM00827">
    <property type="entry name" value="PKS_AT"/>
    <property type="match status" value="1"/>
</dbReference>
<dbReference type="Proteomes" id="UP001431634">
    <property type="component" value="Unassembled WGS sequence"/>
</dbReference>
<dbReference type="InterPro" id="IPR020841">
    <property type="entry name" value="PKS_Beta-ketoAc_synthase_dom"/>
</dbReference>
<dbReference type="Pfam" id="PF21089">
    <property type="entry name" value="PKS_DH_N"/>
    <property type="match status" value="1"/>
</dbReference>
<dbReference type="InterPro" id="IPR013149">
    <property type="entry name" value="ADH-like_C"/>
</dbReference>
<dbReference type="CDD" id="cd05195">
    <property type="entry name" value="enoyl_red"/>
    <property type="match status" value="1"/>
</dbReference>
<reference evidence="12" key="1">
    <citation type="submission" date="2023-05" db="EMBL/GenBank/DDBJ databases">
        <title>Whole genome sequence of Commensalibacter sp.</title>
        <authorList>
            <person name="Charoenyingcharoen P."/>
            <person name="Yukphan P."/>
        </authorList>
    </citation>
    <scope>NUCLEOTIDE SEQUENCE</scope>
    <source>
        <strain evidence="12">TBRC 16381</strain>
    </source>
</reference>
<dbReference type="Pfam" id="PF00550">
    <property type="entry name" value="PP-binding"/>
    <property type="match status" value="1"/>
</dbReference>
<feature type="domain" description="Carrier" evidence="9">
    <location>
        <begin position="2090"/>
        <end position="2167"/>
    </location>
</feature>
<dbReference type="Pfam" id="PF00107">
    <property type="entry name" value="ADH_zinc_N"/>
    <property type="match status" value="1"/>
</dbReference>
<accession>A0ABT6Q135</accession>
<evidence type="ECO:0000256" key="4">
    <source>
        <dbReference type="ARBA" id="ARBA00022857"/>
    </source>
</evidence>
<keyword evidence="3" id="KW-0808">Transferase</keyword>
<dbReference type="SUPFAM" id="SSF52151">
    <property type="entry name" value="FabD/lysophospholipase-like"/>
    <property type="match status" value="1"/>
</dbReference>
<dbReference type="Gene3D" id="3.10.129.110">
    <property type="entry name" value="Polyketide synthase dehydratase"/>
    <property type="match status" value="1"/>
</dbReference>
<proteinExistence type="predicted"/>
<feature type="region of interest" description="N-terminal hotdog fold" evidence="7">
    <location>
        <begin position="908"/>
        <end position="1038"/>
    </location>
</feature>
<dbReference type="InterPro" id="IPR014043">
    <property type="entry name" value="Acyl_transferase_dom"/>
</dbReference>
<dbReference type="InterPro" id="IPR009081">
    <property type="entry name" value="PP-bd_ACP"/>
</dbReference>
<dbReference type="PROSITE" id="PS00606">
    <property type="entry name" value="KS3_1"/>
    <property type="match status" value="1"/>
</dbReference>
<dbReference type="EMBL" id="JASBAO010000001">
    <property type="protein sequence ID" value="MDI2090811.1"/>
    <property type="molecule type" value="Genomic_DNA"/>
</dbReference>
<gene>
    <name evidence="12" type="ORF">QJV27_05385</name>
</gene>
<evidence type="ECO:0000256" key="6">
    <source>
        <dbReference type="ARBA" id="ARBA00023315"/>
    </source>
</evidence>
<evidence type="ECO:0000256" key="8">
    <source>
        <dbReference type="SAM" id="MobiDB-lite"/>
    </source>
</evidence>
<dbReference type="Pfam" id="PF00109">
    <property type="entry name" value="ketoacyl-synt"/>
    <property type="match status" value="1"/>
</dbReference>
<evidence type="ECO:0000256" key="1">
    <source>
        <dbReference type="ARBA" id="ARBA00022450"/>
    </source>
</evidence>
<protein>
    <submittedName>
        <fullName evidence="12">SDR family NAD(P)-dependent oxidoreductase</fullName>
    </submittedName>
</protein>
<evidence type="ECO:0000256" key="5">
    <source>
        <dbReference type="ARBA" id="ARBA00023268"/>
    </source>
</evidence>
<dbReference type="PANTHER" id="PTHR43775">
    <property type="entry name" value="FATTY ACID SYNTHASE"/>
    <property type="match status" value="1"/>
</dbReference>